<organism evidence="1 2">
    <name type="scientific">Eiseniibacteriota bacterium</name>
    <dbReference type="NCBI Taxonomy" id="2212470"/>
    <lineage>
        <taxon>Bacteria</taxon>
        <taxon>Candidatus Eiseniibacteriota</taxon>
    </lineage>
</organism>
<evidence type="ECO:0000313" key="2">
    <source>
        <dbReference type="Proteomes" id="UP000739538"/>
    </source>
</evidence>
<dbReference type="EMBL" id="JAGQHS010000226">
    <property type="protein sequence ID" value="MCA9758892.1"/>
    <property type="molecule type" value="Genomic_DNA"/>
</dbReference>
<proteinExistence type="predicted"/>
<name>A0A956NHP2_UNCEI</name>
<reference evidence="1" key="1">
    <citation type="submission" date="2020-04" db="EMBL/GenBank/DDBJ databases">
        <authorList>
            <person name="Zhang T."/>
        </authorList>
    </citation>
    <scope>NUCLEOTIDE SEQUENCE</scope>
    <source>
        <strain evidence="1">HKST-UBA02</strain>
    </source>
</reference>
<dbReference type="AlphaFoldDB" id="A0A956NHP2"/>
<sequence>MEPNSWARCSICGKTIHYDQIYYACSVSGCNRKSAPHRFCSVDCWDAHVADRNHRNAECVEEQAPAR</sequence>
<reference evidence="1" key="2">
    <citation type="journal article" date="2021" name="Microbiome">
        <title>Successional dynamics and alternative stable states in a saline activated sludge microbial community over 9 years.</title>
        <authorList>
            <person name="Wang Y."/>
            <person name="Ye J."/>
            <person name="Ju F."/>
            <person name="Liu L."/>
            <person name="Boyd J.A."/>
            <person name="Deng Y."/>
            <person name="Parks D.H."/>
            <person name="Jiang X."/>
            <person name="Yin X."/>
            <person name="Woodcroft B.J."/>
            <person name="Tyson G.W."/>
            <person name="Hugenholtz P."/>
            <person name="Polz M.F."/>
            <person name="Zhang T."/>
        </authorList>
    </citation>
    <scope>NUCLEOTIDE SEQUENCE</scope>
    <source>
        <strain evidence="1">HKST-UBA02</strain>
    </source>
</reference>
<comment type="caution">
    <text evidence="1">The sequence shown here is derived from an EMBL/GenBank/DDBJ whole genome shotgun (WGS) entry which is preliminary data.</text>
</comment>
<dbReference type="Proteomes" id="UP000739538">
    <property type="component" value="Unassembled WGS sequence"/>
</dbReference>
<gene>
    <name evidence="1" type="ORF">KDA27_24065</name>
</gene>
<accession>A0A956NHP2</accession>
<evidence type="ECO:0000313" key="1">
    <source>
        <dbReference type="EMBL" id="MCA9758892.1"/>
    </source>
</evidence>
<protein>
    <submittedName>
        <fullName evidence="1">Uncharacterized protein</fullName>
    </submittedName>
</protein>